<proteinExistence type="predicted"/>
<dbReference type="AlphaFoldDB" id="A0A4U9I0V3"/>
<evidence type="ECO:0000313" key="2">
    <source>
        <dbReference type="Proteomes" id="UP000310719"/>
    </source>
</evidence>
<accession>A0A4U9I0V3</accession>
<evidence type="ECO:0000313" key="1">
    <source>
        <dbReference type="EMBL" id="VTP69651.1"/>
    </source>
</evidence>
<reference evidence="1 2" key="1">
    <citation type="submission" date="2019-05" db="EMBL/GenBank/DDBJ databases">
        <authorList>
            <consortium name="Pathogen Informatics"/>
        </authorList>
    </citation>
    <scope>NUCLEOTIDE SEQUENCE [LARGE SCALE GENOMIC DNA]</scope>
    <source>
        <strain evidence="1 2">NCTC13032</strain>
    </source>
</reference>
<name>A0A4U9I0V3_9ENTR</name>
<dbReference type="Proteomes" id="UP000310719">
    <property type="component" value="Chromosome"/>
</dbReference>
<dbReference type="EMBL" id="LR590464">
    <property type="protein sequence ID" value="VTP69651.1"/>
    <property type="molecule type" value="Genomic_DNA"/>
</dbReference>
<gene>
    <name evidence="1" type="ORF">NCTC13032_04496</name>
</gene>
<organism evidence="1 2">
    <name type="scientific">Leclercia adecarboxylata</name>
    <dbReference type="NCBI Taxonomy" id="83655"/>
    <lineage>
        <taxon>Bacteria</taxon>
        <taxon>Pseudomonadati</taxon>
        <taxon>Pseudomonadota</taxon>
        <taxon>Gammaproteobacteria</taxon>
        <taxon>Enterobacterales</taxon>
        <taxon>Enterobacteriaceae</taxon>
        <taxon>Leclercia</taxon>
    </lineage>
</organism>
<sequence length="66" mass="7813">MAYNNAMHDFFAENGDDTGWSPEFSVWYGSGRREQYRKEALNYLNEDATNDEIDEEIQNELEAWND</sequence>
<protein>
    <submittedName>
        <fullName evidence="1">Uncharacterized protein</fullName>
    </submittedName>
</protein>